<name>A0A563EMS1_9PSEU</name>
<dbReference type="AlphaFoldDB" id="A0A563EMS1"/>
<feature type="signal peptide" evidence="1">
    <location>
        <begin position="1"/>
        <end position="21"/>
    </location>
</feature>
<keyword evidence="4" id="KW-1185">Reference proteome</keyword>
<dbReference type="OrthoDB" id="3696308at2"/>
<evidence type="ECO:0000313" key="4">
    <source>
        <dbReference type="Proteomes" id="UP000316639"/>
    </source>
</evidence>
<feature type="domain" description="DUF11" evidence="2">
    <location>
        <begin position="28"/>
        <end position="147"/>
    </location>
</feature>
<dbReference type="EMBL" id="VOBR01000020">
    <property type="protein sequence ID" value="TWP48442.1"/>
    <property type="molecule type" value="Genomic_DNA"/>
</dbReference>
<gene>
    <name evidence="3" type="ORF">FKR81_28020</name>
</gene>
<protein>
    <recommendedName>
        <fullName evidence="2">DUF11 domain-containing protein</fullName>
    </recommendedName>
</protein>
<dbReference type="GO" id="GO:0005975">
    <property type="term" value="P:carbohydrate metabolic process"/>
    <property type="evidence" value="ECO:0007669"/>
    <property type="project" value="UniProtKB-ARBA"/>
</dbReference>
<comment type="caution">
    <text evidence="3">The sequence shown here is derived from an EMBL/GenBank/DDBJ whole genome shotgun (WGS) entry which is preliminary data.</text>
</comment>
<evidence type="ECO:0000259" key="2">
    <source>
        <dbReference type="Pfam" id="PF01345"/>
    </source>
</evidence>
<reference evidence="3 4" key="1">
    <citation type="submission" date="2019-07" db="EMBL/GenBank/DDBJ databases">
        <title>Lentzea xizangensis sp. nov., isolated from Qinghai-Tibetan Plateau Soils.</title>
        <authorList>
            <person name="Huang J."/>
        </authorList>
    </citation>
    <scope>NUCLEOTIDE SEQUENCE [LARGE SCALE GENOMIC DNA]</scope>
    <source>
        <strain evidence="3 4">FXJ1.1311</strain>
    </source>
</reference>
<dbReference type="Proteomes" id="UP000316639">
    <property type="component" value="Unassembled WGS sequence"/>
</dbReference>
<proteinExistence type="predicted"/>
<dbReference type="InterPro" id="IPR013783">
    <property type="entry name" value="Ig-like_fold"/>
</dbReference>
<accession>A0A563EMS1</accession>
<sequence>MFKLSAVLVALAMMSPVPALAASDDQADVSIEVTAPRNILATDGWTRVAATVRNTGELPASDVRFTYTIPQELLPSGTETSSEWDCQHGWRTVTCTHDGDLAPGATAYPFYFTASAQGATVGQTITAVADVTTASPEHSAANNHGSRDIQFVGKGNVRGRLWHDLNANGAREEGEPPVDSVGLSVLAVDDEDQYGYANHHGGTFDHRVPAKRFYGRVTLASWSGWAFTTPNAGDDTTDSDFVQVSDNHGYLEGRTDVFTVEPDGSVTIDVGLVTRS</sequence>
<organism evidence="3 4">
    <name type="scientific">Lentzea tibetensis</name>
    <dbReference type="NCBI Taxonomy" id="2591470"/>
    <lineage>
        <taxon>Bacteria</taxon>
        <taxon>Bacillati</taxon>
        <taxon>Actinomycetota</taxon>
        <taxon>Actinomycetes</taxon>
        <taxon>Pseudonocardiales</taxon>
        <taxon>Pseudonocardiaceae</taxon>
        <taxon>Lentzea</taxon>
    </lineage>
</organism>
<keyword evidence="1" id="KW-0732">Signal</keyword>
<dbReference type="Pfam" id="PF01345">
    <property type="entry name" value="DUF11"/>
    <property type="match status" value="1"/>
</dbReference>
<evidence type="ECO:0000256" key="1">
    <source>
        <dbReference type="SAM" id="SignalP"/>
    </source>
</evidence>
<evidence type="ECO:0000313" key="3">
    <source>
        <dbReference type="EMBL" id="TWP48442.1"/>
    </source>
</evidence>
<dbReference type="Gene3D" id="2.60.40.10">
    <property type="entry name" value="Immunoglobulins"/>
    <property type="match status" value="2"/>
</dbReference>
<dbReference type="InterPro" id="IPR001434">
    <property type="entry name" value="OmcB-like_DUF11"/>
</dbReference>
<feature type="chain" id="PRO_5021837592" description="DUF11 domain-containing protein" evidence="1">
    <location>
        <begin position="22"/>
        <end position="276"/>
    </location>
</feature>
<dbReference type="RefSeq" id="WP_146356165.1">
    <property type="nucleotide sequence ID" value="NZ_VOBR01000020.1"/>
</dbReference>